<accession>A0ABN9U562</accession>
<protein>
    <recommendedName>
        <fullName evidence="4">Tocopherol cyclase</fullName>
    </recommendedName>
</protein>
<feature type="region of interest" description="Disordered" evidence="1">
    <location>
        <begin position="94"/>
        <end position="114"/>
    </location>
</feature>
<comment type="caution">
    <text evidence="2">The sequence shown here is derived from an EMBL/GenBank/DDBJ whole genome shotgun (WGS) entry which is preliminary data.</text>
</comment>
<gene>
    <name evidence="2" type="ORF">PCOR1329_LOCUS45191</name>
</gene>
<keyword evidence="3" id="KW-1185">Reference proteome</keyword>
<evidence type="ECO:0000256" key="1">
    <source>
        <dbReference type="SAM" id="MobiDB-lite"/>
    </source>
</evidence>
<name>A0ABN9U562_9DINO</name>
<feature type="non-terminal residue" evidence="2">
    <location>
        <position position="375"/>
    </location>
</feature>
<proteinExistence type="predicted"/>
<reference evidence="2" key="1">
    <citation type="submission" date="2023-10" db="EMBL/GenBank/DDBJ databases">
        <authorList>
            <person name="Chen Y."/>
            <person name="Shah S."/>
            <person name="Dougan E. K."/>
            <person name="Thang M."/>
            <person name="Chan C."/>
        </authorList>
    </citation>
    <scope>NUCLEOTIDE SEQUENCE [LARGE SCALE GENOMIC DNA]</scope>
</reference>
<evidence type="ECO:0000313" key="2">
    <source>
        <dbReference type="EMBL" id="CAK0853844.1"/>
    </source>
</evidence>
<evidence type="ECO:0008006" key="4">
    <source>
        <dbReference type="Google" id="ProtNLM"/>
    </source>
</evidence>
<sequence>MALFDFDGLEDAAAAAQQGGRWLALQPTGDVASRLCAVASAELLAADTGRELVVRWAPEIACDAPWRQLFRPEHGPRQLLGGCHGHRSWSPPSGLRTSCSAGGTSDRACRSEPHPELRGPAVERFGQCHRLHLHAELAALGLGSVEFQVMEDRDWGRSFFPMSDEPGALIMGPSGWQGGSWWTEIPKGCRLLHVVWDLRGSRSLEWTFFGRNGRPLKPPVLEGPFFLAGSWNSWQEFAEFVPQAGDGPPYVASVEVGPGWKKERFEEFNILQGQDWGRCFYPARAGSKKIHGPVDGSWAPVWRVRVAPACMRLQVVWDPRGARSVGWRLLGQTGEEVSTAPPQRWTPKKIGGWRISGELGRGWAGGVVYTAEWEG</sequence>
<dbReference type="EMBL" id="CAUYUJ010015430">
    <property type="protein sequence ID" value="CAK0853844.1"/>
    <property type="molecule type" value="Genomic_DNA"/>
</dbReference>
<dbReference type="Proteomes" id="UP001189429">
    <property type="component" value="Unassembled WGS sequence"/>
</dbReference>
<evidence type="ECO:0000313" key="3">
    <source>
        <dbReference type="Proteomes" id="UP001189429"/>
    </source>
</evidence>
<organism evidence="2 3">
    <name type="scientific">Prorocentrum cordatum</name>
    <dbReference type="NCBI Taxonomy" id="2364126"/>
    <lineage>
        <taxon>Eukaryota</taxon>
        <taxon>Sar</taxon>
        <taxon>Alveolata</taxon>
        <taxon>Dinophyceae</taxon>
        <taxon>Prorocentrales</taxon>
        <taxon>Prorocentraceae</taxon>
        <taxon>Prorocentrum</taxon>
    </lineage>
</organism>